<dbReference type="PATRIC" id="fig|679936.5.peg.2363"/>
<evidence type="ECO:0000256" key="4">
    <source>
        <dbReference type="ARBA" id="ARBA00011991"/>
    </source>
</evidence>
<evidence type="ECO:0000256" key="9">
    <source>
        <dbReference type="ARBA" id="ARBA00030686"/>
    </source>
</evidence>
<keyword evidence="7 11" id="KW-0328">Glycosyltransferase</keyword>
<organism evidence="14 15">
    <name type="scientific">Sulfobacillus acidophilus (strain ATCC 700253 / DSM 10332 / NAL)</name>
    <dbReference type="NCBI Taxonomy" id="679936"/>
    <lineage>
        <taxon>Bacteria</taxon>
        <taxon>Bacillati</taxon>
        <taxon>Bacillota</taxon>
        <taxon>Clostridia</taxon>
        <taxon>Eubacteriales</taxon>
        <taxon>Clostridiales Family XVII. Incertae Sedis</taxon>
        <taxon>Sulfobacillus</taxon>
    </lineage>
</organism>
<gene>
    <name evidence="11" type="primary">cobT</name>
    <name evidence="14" type="ordered locus">Sulac_2280</name>
</gene>
<dbReference type="SUPFAM" id="SSF55469">
    <property type="entry name" value="FMN-dependent nitroreductase-like"/>
    <property type="match status" value="1"/>
</dbReference>
<dbReference type="NCBIfam" id="TIGR03160">
    <property type="entry name" value="cobT_DBIPRT"/>
    <property type="match status" value="1"/>
</dbReference>
<dbReference type="GO" id="GO:0009236">
    <property type="term" value="P:cobalamin biosynthetic process"/>
    <property type="evidence" value="ECO:0007669"/>
    <property type="project" value="UniProtKB-UniRule"/>
</dbReference>
<sequence>MDEPRERETIEERAQARLDQLTKPLGSLGRLEPVIVRLAKITGRVIPRTEQPMLLVFAADHGVAEEGVSRYAPEVTEEMAVNLAMGTAVSSVLARNQGIPIEVVDVGIARAVRHPAVLNAKVAWGTQNFVEQSAMTPEQARQAVDIGQERVRRAVGAGHDILLLGELGIGNTTAASALAAVLLGVDPAEVLGRGTGLDDRALAHKERVIRQALARHPEAMQDPWDAMARLGGFEIAALAGAVLEAARHRMPVVLDGFITGVAALWATRVDPAARDVLLASHRSAEPGHRRVLDELGLTPLLDLELRLGEGSGALFAYPLIRLAGRVMAETATFEDARVTPVGHPPAETPKRLTAESPPVARDFSDSERAAVYRVIEARRDVRVFLPDPLPHDVLQRILRAGHLAPSVGFMQPWNFIVVTDRTTLDRIYTVVDRERVRAAENYSGIRQAHYLRLKVEGLKQAPATLCVTLDRQRGGPHVLGRNTILETDLMSVACAIENIWLAARAEGVAAGWVSMYRKEDIRDILGIPEPVDPVALLSLGYTPHFADEPGLQRAGWARRLPLAEVIYRECWGRPGDFYD</sequence>
<dbReference type="GO" id="GO:0008939">
    <property type="term" value="F:nicotinate-nucleotide-dimethylbenzimidazole phosphoribosyltransferase activity"/>
    <property type="evidence" value="ECO:0007669"/>
    <property type="project" value="UniProtKB-UniRule"/>
</dbReference>
<name>G8TU78_SULAD</name>
<evidence type="ECO:0000256" key="11">
    <source>
        <dbReference type="HAMAP-Rule" id="MF_00230"/>
    </source>
</evidence>
<dbReference type="Gene3D" id="1.10.1610.10">
    <property type="match status" value="1"/>
</dbReference>
<evidence type="ECO:0000256" key="2">
    <source>
        <dbReference type="ARBA" id="ARBA00005049"/>
    </source>
</evidence>
<accession>G8TU78</accession>
<dbReference type="InterPro" id="IPR036087">
    <property type="entry name" value="Nict_dMeBzImd_PRibTrfase_sf"/>
</dbReference>
<dbReference type="FunFam" id="3.40.50.10210:FF:000001">
    <property type="entry name" value="Nicotinate-nucleotide--dimethylbenzimidazole phosphoribosyltransferase"/>
    <property type="match status" value="1"/>
</dbReference>
<evidence type="ECO:0000313" key="14">
    <source>
        <dbReference type="EMBL" id="AEW05750.1"/>
    </source>
</evidence>
<dbReference type="AlphaFoldDB" id="G8TU78"/>
<dbReference type="InterPro" id="IPR003200">
    <property type="entry name" value="Nict_dMeBzImd_PRibTrfase"/>
</dbReference>
<evidence type="ECO:0000313" key="15">
    <source>
        <dbReference type="Proteomes" id="UP000005439"/>
    </source>
</evidence>
<dbReference type="EC" id="2.4.2.21" evidence="4 11"/>
<dbReference type="STRING" id="679936.Sulac_2280"/>
<keyword evidence="6 11" id="KW-0169">Cobalamin biosynthesis</keyword>
<feature type="active site" description="Proton acceptor" evidence="11">
    <location>
        <position position="309"/>
    </location>
</feature>
<dbReference type="NCBIfam" id="NF000996">
    <property type="entry name" value="PRK00105.1"/>
    <property type="match status" value="1"/>
</dbReference>
<evidence type="ECO:0000256" key="1">
    <source>
        <dbReference type="ARBA" id="ARBA00002197"/>
    </source>
</evidence>
<keyword evidence="8 11" id="KW-0808">Transferase</keyword>
<dbReference type="InterPro" id="IPR017846">
    <property type="entry name" value="Nict_dMeBzImd_PRibTrfase_bact"/>
</dbReference>
<dbReference type="PANTHER" id="PTHR43463">
    <property type="entry name" value="NICOTINATE-NUCLEOTIDE--DIMETHYLBENZIMIDAZOLE PHOSPHORIBOSYLTRANSFERASE"/>
    <property type="match status" value="1"/>
</dbReference>
<keyword evidence="15" id="KW-1185">Reference proteome</keyword>
<dbReference type="KEGG" id="sap:Sulac_2280"/>
<evidence type="ECO:0000256" key="12">
    <source>
        <dbReference type="SAM" id="MobiDB-lite"/>
    </source>
</evidence>
<dbReference type="EMBL" id="CP003179">
    <property type="protein sequence ID" value="AEW05750.1"/>
    <property type="molecule type" value="Genomic_DNA"/>
</dbReference>
<dbReference type="PANTHER" id="PTHR43463:SF1">
    <property type="entry name" value="NICOTINATE-NUCLEOTIDE--DIMETHYLBENZIMIDAZOLE PHOSPHORIBOSYLTRANSFERASE"/>
    <property type="match status" value="1"/>
</dbReference>
<dbReference type="GO" id="GO:0016491">
    <property type="term" value="F:oxidoreductase activity"/>
    <property type="evidence" value="ECO:0007669"/>
    <property type="project" value="UniProtKB-KW"/>
</dbReference>
<dbReference type="Proteomes" id="UP000005439">
    <property type="component" value="Chromosome"/>
</dbReference>
<dbReference type="UniPathway" id="UPA00061">
    <property type="reaction ID" value="UER00516"/>
</dbReference>
<reference evidence="14 15" key="2">
    <citation type="journal article" date="2012" name="Stand. Genomic Sci.">
        <title>Complete genome sequence of the moderately thermophilic mineral-sulfide-oxidizing firmicute Sulfobacillus acidophilus type strain (NAL(T)).</title>
        <authorList>
            <person name="Anderson I."/>
            <person name="Chertkov O."/>
            <person name="Chen A."/>
            <person name="Saunders E."/>
            <person name="Lapidus A."/>
            <person name="Nolan M."/>
            <person name="Lucas S."/>
            <person name="Hammon N."/>
            <person name="Deshpande S."/>
            <person name="Cheng J.F."/>
            <person name="Han C."/>
            <person name="Tapia R."/>
            <person name="Goodwin L.A."/>
            <person name="Pitluck S."/>
            <person name="Liolios K."/>
            <person name="Pagani I."/>
            <person name="Ivanova N."/>
            <person name="Mikhailova N."/>
            <person name="Pati A."/>
            <person name="Palaniappan K."/>
            <person name="Land M."/>
            <person name="Pan C."/>
            <person name="Rohde M."/>
            <person name="Pukall R."/>
            <person name="Goker M."/>
            <person name="Detter J.C."/>
            <person name="Woyke T."/>
            <person name="Bristow J."/>
            <person name="Eisen J.A."/>
            <person name="Markowitz V."/>
            <person name="Hugenholtz P."/>
            <person name="Kyrpides N.C."/>
            <person name="Klenk H.P."/>
            <person name="Mavromatis K."/>
        </authorList>
    </citation>
    <scope>NUCLEOTIDE SEQUENCE [LARGE SCALE GENOMIC DNA]</scope>
    <source>
        <strain evidence="15">ATCC 700253 / DSM 10332 / NAL</strain>
    </source>
</reference>
<dbReference type="InterPro" id="IPR029479">
    <property type="entry name" value="Nitroreductase"/>
</dbReference>
<evidence type="ECO:0000256" key="6">
    <source>
        <dbReference type="ARBA" id="ARBA00022573"/>
    </source>
</evidence>
<feature type="domain" description="Nitroreductase" evidence="13">
    <location>
        <begin position="375"/>
        <end position="541"/>
    </location>
</feature>
<evidence type="ECO:0000256" key="10">
    <source>
        <dbReference type="ARBA" id="ARBA00047340"/>
    </source>
</evidence>
<comment type="pathway">
    <text evidence="2 11">Nucleoside biosynthesis; alpha-ribazole biosynthesis; alpha-ribazole from 5,6-dimethylbenzimidazole: step 1/2.</text>
</comment>
<dbReference type="HAMAP" id="MF_00230">
    <property type="entry name" value="CobT"/>
    <property type="match status" value="1"/>
</dbReference>
<dbReference type="SUPFAM" id="SSF52733">
    <property type="entry name" value="Nicotinate mononucleotide:5,6-dimethylbenzimidazole phosphoribosyltransferase (CobT)"/>
    <property type="match status" value="1"/>
</dbReference>
<dbReference type="HOGENOM" id="CLU_470833_0_0_9"/>
<dbReference type="Gene3D" id="3.40.50.10210">
    <property type="match status" value="1"/>
</dbReference>
<comment type="catalytic activity">
    <reaction evidence="10 11">
        <text>5,6-dimethylbenzimidazole + nicotinate beta-D-ribonucleotide = alpha-ribazole 5'-phosphate + nicotinate + H(+)</text>
        <dbReference type="Rhea" id="RHEA:11196"/>
        <dbReference type="ChEBI" id="CHEBI:15378"/>
        <dbReference type="ChEBI" id="CHEBI:15890"/>
        <dbReference type="ChEBI" id="CHEBI:32544"/>
        <dbReference type="ChEBI" id="CHEBI:57502"/>
        <dbReference type="ChEBI" id="CHEBI:57918"/>
        <dbReference type="EC" id="2.4.2.21"/>
    </reaction>
</comment>
<comment type="function">
    <text evidence="1 11">Catalyzes the synthesis of alpha-ribazole-5'-phosphate from nicotinate mononucleotide (NAMN) and 5,6-dimethylbenzimidazole (DMB).</text>
</comment>
<dbReference type="Pfam" id="PF00881">
    <property type="entry name" value="Nitroreductase"/>
    <property type="match status" value="1"/>
</dbReference>
<evidence type="ECO:0000256" key="3">
    <source>
        <dbReference type="ARBA" id="ARBA00007110"/>
    </source>
</evidence>
<evidence type="ECO:0000256" key="8">
    <source>
        <dbReference type="ARBA" id="ARBA00022679"/>
    </source>
</evidence>
<reference evidence="15" key="1">
    <citation type="submission" date="2011-12" db="EMBL/GenBank/DDBJ databases">
        <title>The complete genome of chromosome of Sulfobacillus acidophilus DSM 10332.</title>
        <authorList>
            <person name="Lucas S."/>
            <person name="Han J."/>
            <person name="Lapidus A."/>
            <person name="Bruce D."/>
            <person name="Goodwin L."/>
            <person name="Pitluck S."/>
            <person name="Peters L."/>
            <person name="Kyrpides N."/>
            <person name="Mavromatis K."/>
            <person name="Ivanova N."/>
            <person name="Mikhailova N."/>
            <person name="Chertkov O."/>
            <person name="Saunders E."/>
            <person name="Detter J.C."/>
            <person name="Tapia R."/>
            <person name="Han C."/>
            <person name="Land M."/>
            <person name="Hauser L."/>
            <person name="Markowitz V."/>
            <person name="Cheng J.-F."/>
            <person name="Hugenholtz P."/>
            <person name="Woyke T."/>
            <person name="Wu D."/>
            <person name="Pukall R."/>
            <person name="Gehrich-Schroeter G."/>
            <person name="Schneider S."/>
            <person name="Klenk H.-P."/>
            <person name="Eisen J.A."/>
        </authorList>
    </citation>
    <scope>NUCLEOTIDE SEQUENCE [LARGE SCALE GENOMIC DNA]</scope>
    <source>
        <strain evidence="15">ATCC 700253 / DSM 10332 / NAL</strain>
    </source>
</reference>
<dbReference type="NCBIfam" id="TIGR02476">
    <property type="entry name" value="BluB"/>
    <property type="match status" value="1"/>
</dbReference>
<feature type="region of interest" description="Disordered" evidence="12">
    <location>
        <begin position="338"/>
        <end position="359"/>
    </location>
</feature>
<dbReference type="InterPro" id="IPR023195">
    <property type="entry name" value="Nict_dMeBzImd_PRibTrfase_N"/>
</dbReference>
<comment type="similarity">
    <text evidence="3 11">Belongs to the CobT family.</text>
</comment>
<evidence type="ECO:0000256" key="5">
    <source>
        <dbReference type="ARBA" id="ARBA00015486"/>
    </source>
</evidence>
<dbReference type="Pfam" id="PF02277">
    <property type="entry name" value="DBI_PRT"/>
    <property type="match status" value="1"/>
</dbReference>
<keyword evidence="14" id="KW-0560">Oxidoreductase</keyword>
<evidence type="ECO:0000256" key="7">
    <source>
        <dbReference type="ARBA" id="ARBA00022676"/>
    </source>
</evidence>
<dbReference type="CDD" id="cd02439">
    <property type="entry name" value="DMB-PRT_CobT"/>
    <property type="match status" value="1"/>
</dbReference>
<protein>
    <recommendedName>
        <fullName evidence="5 11">Nicotinate-nucleotide--dimethylbenzimidazole phosphoribosyltransferase</fullName>
        <shortName evidence="11">NN:DBI PRT</shortName>
        <ecNumber evidence="4 11">2.4.2.21</ecNumber>
    </recommendedName>
    <alternativeName>
        <fullName evidence="9 11">N(1)-alpha-phosphoribosyltransferase</fullName>
    </alternativeName>
</protein>
<dbReference type="Gene3D" id="3.40.109.10">
    <property type="entry name" value="NADH Oxidase"/>
    <property type="match status" value="1"/>
</dbReference>
<evidence type="ECO:0000259" key="13">
    <source>
        <dbReference type="Pfam" id="PF00881"/>
    </source>
</evidence>
<dbReference type="InterPro" id="IPR000415">
    <property type="entry name" value="Nitroreductase-like"/>
</dbReference>
<dbReference type="InterPro" id="IPR012825">
    <property type="entry name" value="BluB"/>
</dbReference>
<proteinExistence type="inferred from homology"/>